<accession>A0ABN8ZWL2</accession>
<feature type="compositionally biased region" description="Low complexity" evidence="1">
    <location>
        <begin position="86"/>
        <end position="97"/>
    </location>
</feature>
<keyword evidence="3" id="KW-1185">Reference proteome</keyword>
<evidence type="ECO:0000256" key="1">
    <source>
        <dbReference type="SAM" id="MobiDB-lite"/>
    </source>
</evidence>
<sequence length="151" mass="16451">MTLLPFPLPSLWQVHLSTHIWNYSPPRRGQHLSLEGLGPLLSGYQVNLHDFLSQGIPSQLVRVGPLSLWNQDTTFLSSDLPAKPQTSSSISISISTTPSGPAPPVLFGPGTEARKLPPAVGSRETKKRAPLFLFWPLASKTVPGKPIIEEK</sequence>
<dbReference type="Proteomes" id="UP001176941">
    <property type="component" value="Chromosome 6"/>
</dbReference>
<dbReference type="EMBL" id="OX459942">
    <property type="protein sequence ID" value="CAI9176566.1"/>
    <property type="molecule type" value="Genomic_DNA"/>
</dbReference>
<feature type="region of interest" description="Disordered" evidence="1">
    <location>
        <begin position="80"/>
        <end position="121"/>
    </location>
</feature>
<evidence type="ECO:0000313" key="3">
    <source>
        <dbReference type="Proteomes" id="UP001176941"/>
    </source>
</evidence>
<name>A0ABN8ZWL2_RANTA</name>
<evidence type="ECO:0000313" key="2">
    <source>
        <dbReference type="EMBL" id="CAI9176566.1"/>
    </source>
</evidence>
<organism evidence="2 3">
    <name type="scientific">Rangifer tarandus platyrhynchus</name>
    <name type="common">Svalbard reindeer</name>
    <dbReference type="NCBI Taxonomy" id="3082113"/>
    <lineage>
        <taxon>Eukaryota</taxon>
        <taxon>Metazoa</taxon>
        <taxon>Chordata</taxon>
        <taxon>Craniata</taxon>
        <taxon>Vertebrata</taxon>
        <taxon>Euteleostomi</taxon>
        <taxon>Mammalia</taxon>
        <taxon>Eutheria</taxon>
        <taxon>Laurasiatheria</taxon>
        <taxon>Artiodactyla</taxon>
        <taxon>Ruminantia</taxon>
        <taxon>Pecora</taxon>
        <taxon>Cervidae</taxon>
        <taxon>Odocoileinae</taxon>
        <taxon>Rangifer</taxon>
    </lineage>
</organism>
<protein>
    <submittedName>
        <fullName evidence="2">Uncharacterized protein</fullName>
    </submittedName>
</protein>
<gene>
    <name evidence="2" type="ORF">MRATA1EN1_LOCUS25528</name>
</gene>
<proteinExistence type="predicted"/>
<reference evidence="2" key="1">
    <citation type="submission" date="2023-04" db="EMBL/GenBank/DDBJ databases">
        <authorList>
            <consortium name="ELIXIR-Norway"/>
        </authorList>
    </citation>
    <scope>NUCLEOTIDE SEQUENCE [LARGE SCALE GENOMIC DNA]</scope>
</reference>